<gene>
    <name evidence="2" type="ORF">QRT05_04580</name>
</gene>
<comment type="function">
    <text evidence="1">Catalyzes the hydroxylation of the N(6)-(4-aminobutyl)-L-lysine intermediate produced by deoxyhypusine synthase/DHPS on a critical lysine of the eukaryotic translation initiation factor 5A/eIF-5A. This is the second step of the post-translational modification of that lysine into an unusual amino acid residue named hypusine. Hypusination is unique to mature eIF-5A factor and is essential for its function.</text>
</comment>
<proteinExistence type="predicted"/>
<protein>
    <submittedName>
        <fullName evidence="2">HEAT repeat domain-containing protein</fullName>
    </submittedName>
</protein>
<dbReference type="InterPro" id="IPR004155">
    <property type="entry name" value="PBS_lyase_HEAT"/>
</dbReference>
<organism evidence="2 3">
    <name type="scientific">Cellulomonas edaphi</name>
    <dbReference type="NCBI Taxonomy" id="3053468"/>
    <lineage>
        <taxon>Bacteria</taxon>
        <taxon>Bacillati</taxon>
        <taxon>Actinomycetota</taxon>
        <taxon>Actinomycetes</taxon>
        <taxon>Micrococcales</taxon>
        <taxon>Cellulomonadaceae</taxon>
        <taxon>Cellulomonas</taxon>
    </lineage>
</organism>
<dbReference type="PROSITE" id="PS50077">
    <property type="entry name" value="HEAT_REPEAT"/>
    <property type="match status" value="1"/>
</dbReference>
<keyword evidence="3" id="KW-1185">Reference proteome</keyword>
<dbReference type="InterPro" id="IPR016024">
    <property type="entry name" value="ARM-type_fold"/>
</dbReference>
<dbReference type="InterPro" id="IPR011989">
    <property type="entry name" value="ARM-like"/>
</dbReference>
<evidence type="ECO:0000313" key="2">
    <source>
        <dbReference type="EMBL" id="MDM7830599.1"/>
    </source>
</evidence>
<accession>A0ABT7S6K9</accession>
<name>A0ABT7S6K9_9CELL</name>
<reference evidence="2 3" key="1">
    <citation type="submission" date="2023-06" db="EMBL/GenBank/DDBJ databases">
        <title>Cellulomonas sp. MW9 Whole genome sequence.</title>
        <authorList>
            <person name="Park S."/>
        </authorList>
    </citation>
    <scope>NUCLEOTIDE SEQUENCE [LARGE SCALE GENOMIC DNA]</scope>
    <source>
        <strain evidence="2 3">MW9</strain>
    </source>
</reference>
<dbReference type="Pfam" id="PF13646">
    <property type="entry name" value="HEAT_2"/>
    <property type="match status" value="2"/>
</dbReference>
<evidence type="ECO:0000313" key="3">
    <source>
        <dbReference type="Proteomes" id="UP001321453"/>
    </source>
</evidence>
<dbReference type="PANTHER" id="PTHR12697:SF5">
    <property type="entry name" value="DEOXYHYPUSINE HYDROXYLASE"/>
    <property type="match status" value="1"/>
</dbReference>
<dbReference type="InterPro" id="IPR021133">
    <property type="entry name" value="HEAT_type_2"/>
</dbReference>
<dbReference type="PANTHER" id="PTHR12697">
    <property type="entry name" value="PBS LYASE HEAT-LIKE PROTEIN"/>
    <property type="match status" value="1"/>
</dbReference>
<dbReference type="SUPFAM" id="SSF48371">
    <property type="entry name" value="ARM repeat"/>
    <property type="match status" value="1"/>
</dbReference>
<dbReference type="Proteomes" id="UP001321453">
    <property type="component" value="Unassembled WGS sequence"/>
</dbReference>
<dbReference type="SMART" id="SM00567">
    <property type="entry name" value="EZ_HEAT"/>
    <property type="match status" value="4"/>
</dbReference>
<sequence length="333" mass="34886">MTLFITIAVLALLGAVGVLAALAHRRRLARREARRREIATRLRAVAIDLVDGEVTPVPRLSAPEALVFADLLVRYARGLRGQAHERIAAYFEDTGAVDREVRHLGSRRERVRVEAAFGLGDMGSARAVPALLAALEDRSVDVRAAATRSLGRIGATEAVEPVIAASVAQRLPRAVAGAALLEIGSPAVGQLLVLLGHEDPHVRADAAELVGLLGAANDADALPTRLRDASPDVRAASAVALGRLGSADARDQLVATLSDRVPFVRASAARALGQIGGRTATAALLDVARRDEFDPAAEAARALARIDPALVITVAAQSDASQHLVEAADRLLL</sequence>
<evidence type="ECO:0000256" key="1">
    <source>
        <dbReference type="ARBA" id="ARBA00045876"/>
    </source>
</evidence>
<comment type="caution">
    <text evidence="2">The sequence shown here is derived from an EMBL/GenBank/DDBJ whole genome shotgun (WGS) entry which is preliminary data.</text>
</comment>
<dbReference type="Gene3D" id="1.25.10.10">
    <property type="entry name" value="Leucine-rich Repeat Variant"/>
    <property type="match status" value="2"/>
</dbReference>
<dbReference type="EMBL" id="JAUCGR010000001">
    <property type="protein sequence ID" value="MDM7830599.1"/>
    <property type="molecule type" value="Genomic_DNA"/>
</dbReference>
<dbReference type="RefSeq" id="WP_289445703.1">
    <property type="nucleotide sequence ID" value="NZ_JAUCGR010000001.1"/>
</dbReference>